<dbReference type="Proteomes" id="UP000501076">
    <property type="component" value="Plasmid pFDU301A"/>
</dbReference>
<name>A0A6M6E5J0_PRIMG</name>
<proteinExistence type="predicted"/>
<dbReference type="EMBL" id="CP045273">
    <property type="protein sequence ID" value="QJX80399.1"/>
    <property type="molecule type" value="Genomic_DNA"/>
</dbReference>
<organism evidence="1 2">
    <name type="scientific">Priestia megaterium</name>
    <name type="common">Bacillus megaterium</name>
    <dbReference type="NCBI Taxonomy" id="1404"/>
    <lineage>
        <taxon>Bacteria</taxon>
        <taxon>Bacillati</taxon>
        <taxon>Bacillota</taxon>
        <taxon>Bacilli</taxon>
        <taxon>Bacillales</taxon>
        <taxon>Bacillaceae</taxon>
        <taxon>Priestia</taxon>
    </lineage>
</organism>
<reference evidence="1 2" key="1">
    <citation type="submission" date="2019-10" db="EMBL/GenBank/DDBJ databases">
        <title>Complete genome sequences for adaption low water activity.</title>
        <authorList>
            <person name="Zhao L."/>
            <person name="Zhong J."/>
        </authorList>
    </citation>
    <scope>NUCLEOTIDE SEQUENCE [LARGE SCALE GENOMIC DNA]</scope>
    <source>
        <strain evidence="1 2">FDU301</strain>
        <plasmid evidence="2">pfdu301a</plasmid>
    </source>
</reference>
<dbReference type="RefSeq" id="WP_171778388.1">
    <property type="nucleotide sequence ID" value="NZ_CP045273.1"/>
</dbReference>
<dbReference type="AlphaFoldDB" id="A0A6M6E5J0"/>
<sequence length="176" mass="19940">MNKKIQNEQSDNWVEIYTDDYDFESCSIAKILADDSYYYLLANVTPRGKSDGLYLLKHDDVVGLQRNTAYINKVKTLYHLKQENHLEYNGEKQNLLLGLLHFAKQKELIISVVMGDSDLYGLQGFVKDIDEEILTITNVNSFGDEDGESAVLLKDISAIACDDENGSDLKLLHSNK</sequence>
<evidence type="ECO:0000313" key="1">
    <source>
        <dbReference type="EMBL" id="QJX80399.1"/>
    </source>
</evidence>
<protein>
    <submittedName>
        <fullName evidence="1">Uncharacterized protein</fullName>
    </submittedName>
</protein>
<accession>A0A6M6E5J0</accession>
<geneLocation type="plasmid" evidence="2">
    <name>pfdu301a</name>
</geneLocation>
<evidence type="ECO:0000313" key="2">
    <source>
        <dbReference type="Proteomes" id="UP000501076"/>
    </source>
</evidence>
<gene>
    <name evidence="1" type="ORF">FDZ14_30395</name>
</gene>
<keyword evidence="1" id="KW-0614">Plasmid</keyword>